<accession>A0A913YWQ4</accession>
<name>A0A913YWQ4_PATMI</name>
<dbReference type="GeneID" id="119718872"/>
<dbReference type="FunFam" id="3.30.70.240:FF:000006">
    <property type="entry name" value="Elongation factor like GTPase 1"/>
    <property type="match status" value="1"/>
</dbReference>
<evidence type="ECO:0000256" key="1">
    <source>
        <dbReference type="ARBA" id="ARBA00022517"/>
    </source>
</evidence>
<dbReference type="InterPro" id="IPR014721">
    <property type="entry name" value="Ribsml_uS5_D2-typ_fold_subgr"/>
</dbReference>
<dbReference type="CDD" id="cd04096">
    <property type="entry name" value="eEF2_snRNP_like_C"/>
    <property type="match status" value="1"/>
</dbReference>
<dbReference type="Pfam" id="PF00679">
    <property type="entry name" value="EFG_C"/>
    <property type="match status" value="1"/>
</dbReference>
<reference evidence="8" key="1">
    <citation type="submission" date="2022-11" db="UniProtKB">
        <authorList>
            <consortium name="EnsemblMetazoa"/>
        </authorList>
    </citation>
    <scope>IDENTIFICATION</scope>
</reference>
<dbReference type="SUPFAM" id="SSF54980">
    <property type="entry name" value="EF-G C-terminal domain-like"/>
    <property type="match status" value="2"/>
</dbReference>
<sequence>MRGVDAEQLAKLQENPANIRNICILAHVDHGKTTMADALISSNGIISSRMAGKLRYLDSRQDEQLRGITMKSSAISLRFNQGDQDFLINLIDSPGHVDFSGEVSTATRLCDGALVVVDVVEGVCPQTHVVLRQAWSEHITPCLVLNKIDRLVTELKYTPLEAHLRLQQVLEQVNAVVGNLFASGVLEQATLRDTEKTAQVSDLEGPRPNEEKMVYDWSDGLEETDDSNIYFSPDQGNVIFASAIDGWGFGIDHFATMYAAKLGVRVEILRKTLWGDFFLNGKTKRIMKGAQAKGKKPLFVQFILENLWSLYDTVLVKRDKEKMLKIIDSLNLKIAARDLRHNDPKVHLQAICGQWLPLSQAVLSMVCQKLPGPLQVDSVRIEKLMCGGGRRFDTLPPQSQQLKSAFQECRSEEDVPVIVYISKMFVIDNMSLPRNKQRPLGEEELLQRREDARKRHTLRVANQQQDTKLENQSEMSKESLETGTILLSETTSEEKAEEEGETFLAFARVFSGRIRKGQKLYVLSPKHDPMKALNRENGALGDQTVNELSGHSLTEFEVKDLYLLMGRELEPMESVPAGNVLGIGGLEDLVLKSATLSSTVACPAFTSMTFAAAPIVRVAVEPKHLADMPALVMGMKLLNQADPCVEVLVQETGEHVIVAAGEVHLERCLDDLRERFAKIEINVSEPIVPFRETIIIPPKIDMVNEAIDDINQIQRTRSNISELESEISKDGSLDIKTSNKLSAFKLRACPLPEEVTTLLEENTELMRILDQASVAWLSSRTSEQDTSDRLTCEVLSQLQEFRKRLDAAFTNAGKRWRGATDQIWSFGPKRCGPNMLLNRISGYKRPSIWQCLDEEGTVGSTVLREFDGSVVSGFQLATFAGPLCEEPMMGVCFAIENWTLEEQSNGGKFFSTAQKTGVDLNADNQSILDSNKGPRSENVSVPNSTDSEPYIATVPLDVGYPSPLVLAKSPTSDRSSPSVGSPDVTSPLPQFVGRGYGPLSGQIISTVKEGCRIAFQIQPQRLIAAMYKCDIQATADVLGRVYGVVSRRDGSILREEMREGSAVFDITATLPVAESFGFAEEIRKRTSGLASPQLFFSHWQVVPSDPFWEPSTEEELLHFGDKAENENQALKYMNGIRRRKGLYIDKKTVEHAEKQRTLSKNK</sequence>
<dbReference type="InterPro" id="IPR000795">
    <property type="entry name" value="T_Tr_GTP-bd_dom"/>
</dbReference>
<keyword evidence="2" id="KW-0547">Nucleotide-binding</keyword>
<dbReference type="EnsemblMetazoa" id="XM_038188295.1">
    <property type="protein sequence ID" value="XP_038044223.1"/>
    <property type="gene ID" value="LOC119718872"/>
</dbReference>
<dbReference type="Pfam" id="PF25118">
    <property type="entry name" value="EFL1"/>
    <property type="match status" value="1"/>
</dbReference>
<dbReference type="CDD" id="cd16261">
    <property type="entry name" value="EF2_snRNP_III"/>
    <property type="match status" value="1"/>
</dbReference>
<protein>
    <recommendedName>
        <fullName evidence="5">Elongation factor-like 1</fullName>
    </recommendedName>
</protein>
<evidence type="ECO:0000256" key="4">
    <source>
        <dbReference type="ARBA" id="ARBA00023134"/>
    </source>
</evidence>
<evidence type="ECO:0000256" key="5">
    <source>
        <dbReference type="ARBA" id="ARBA00081809"/>
    </source>
</evidence>
<dbReference type="Gene3D" id="2.40.30.10">
    <property type="entry name" value="Translation factors"/>
    <property type="match status" value="1"/>
</dbReference>
<feature type="compositionally biased region" description="Basic and acidic residues" evidence="6">
    <location>
        <begin position="467"/>
        <end position="480"/>
    </location>
</feature>
<dbReference type="Gene3D" id="3.30.70.240">
    <property type="match status" value="1"/>
</dbReference>
<dbReference type="PANTHER" id="PTHR42908:SF3">
    <property type="entry name" value="ELONGATION FACTOR-LIKE GTPASE 1"/>
    <property type="match status" value="1"/>
</dbReference>
<evidence type="ECO:0000313" key="9">
    <source>
        <dbReference type="Proteomes" id="UP000887568"/>
    </source>
</evidence>
<feature type="compositionally biased region" description="Polar residues" evidence="6">
    <location>
        <begin position="969"/>
        <end position="987"/>
    </location>
</feature>
<dbReference type="GO" id="GO:1990904">
    <property type="term" value="C:ribonucleoprotein complex"/>
    <property type="evidence" value="ECO:0007669"/>
    <property type="project" value="TreeGrafter"/>
</dbReference>
<dbReference type="CDD" id="cd01681">
    <property type="entry name" value="aeEF2_snRNP_like_IV"/>
    <property type="match status" value="1"/>
</dbReference>
<dbReference type="CDD" id="cd01885">
    <property type="entry name" value="EF2"/>
    <property type="match status" value="1"/>
</dbReference>
<keyword evidence="9" id="KW-1185">Reference proteome</keyword>
<evidence type="ECO:0000259" key="7">
    <source>
        <dbReference type="PROSITE" id="PS51722"/>
    </source>
</evidence>
<dbReference type="CDD" id="cd16268">
    <property type="entry name" value="EF2_II"/>
    <property type="match status" value="1"/>
</dbReference>
<dbReference type="PRINTS" id="PR00315">
    <property type="entry name" value="ELONGATNFCT"/>
</dbReference>
<dbReference type="PANTHER" id="PTHR42908">
    <property type="entry name" value="TRANSLATION ELONGATION FACTOR-RELATED"/>
    <property type="match status" value="1"/>
</dbReference>
<keyword evidence="4" id="KW-0342">GTP-binding</keyword>
<dbReference type="Pfam" id="PF14492">
    <property type="entry name" value="EFG_III"/>
    <property type="match status" value="1"/>
</dbReference>
<feature type="region of interest" description="Disordered" evidence="6">
    <location>
        <begin position="459"/>
        <end position="482"/>
    </location>
</feature>
<dbReference type="SUPFAM" id="SSF50447">
    <property type="entry name" value="Translation proteins"/>
    <property type="match status" value="1"/>
</dbReference>
<dbReference type="GO" id="GO:0005525">
    <property type="term" value="F:GTP binding"/>
    <property type="evidence" value="ECO:0007669"/>
    <property type="project" value="UniProtKB-KW"/>
</dbReference>
<dbReference type="Pfam" id="PF00009">
    <property type="entry name" value="GTP_EFTU"/>
    <property type="match status" value="1"/>
</dbReference>
<dbReference type="CTD" id="79631"/>
<dbReference type="InterPro" id="IPR020568">
    <property type="entry name" value="Ribosomal_Su5_D2-typ_SF"/>
</dbReference>
<dbReference type="InterPro" id="IPR009000">
    <property type="entry name" value="Transl_B-barrel_sf"/>
</dbReference>
<dbReference type="GO" id="GO:0003924">
    <property type="term" value="F:GTPase activity"/>
    <property type="evidence" value="ECO:0007669"/>
    <property type="project" value="InterPro"/>
</dbReference>
<feature type="compositionally biased region" description="Polar residues" evidence="6">
    <location>
        <begin position="937"/>
        <end position="947"/>
    </location>
</feature>
<evidence type="ECO:0000256" key="2">
    <source>
        <dbReference type="ARBA" id="ARBA00022741"/>
    </source>
</evidence>
<feature type="region of interest" description="Disordered" evidence="6">
    <location>
        <begin position="924"/>
        <end position="948"/>
    </location>
</feature>
<organism evidence="8 9">
    <name type="scientific">Patiria miniata</name>
    <name type="common">Bat star</name>
    <name type="synonym">Asterina miniata</name>
    <dbReference type="NCBI Taxonomy" id="46514"/>
    <lineage>
        <taxon>Eukaryota</taxon>
        <taxon>Metazoa</taxon>
        <taxon>Echinodermata</taxon>
        <taxon>Eleutherozoa</taxon>
        <taxon>Asterozoa</taxon>
        <taxon>Asteroidea</taxon>
        <taxon>Valvatacea</taxon>
        <taxon>Valvatida</taxon>
        <taxon>Asterinidae</taxon>
        <taxon>Patiria</taxon>
    </lineage>
</organism>
<dbReference type="Gene3D" id="3.30.230.10">
    <property type="match status" value="1"/>
</dbReference>
<dbReference type="FunFam" id="3.30.70.870:FF:000002">
    <property type="entry name" value="Translation elongation factor 2"/>
    <property type="match status" value="1"/>
</dbReference>
<dbReference type="EnsemblMetazoa" id="XM_038188296.1">
    <property type="protein sequence ID" value="XP_038044224.1"/>
    <property type="gene ID" value="LOC119718872"/>
</dbReference>
<keyword evidence="1" id="KW-0690">Ribosome biogenesis</keyword>
<dbReference type="FunFam" id="3.40.50.300:FF:000732">
    <property type="entry name" value="Elongation factor like GTPase 1"/>
    <property type="match status" value="1"/>
</dbReference>
<dbReference type="GO" id="GO:0042256">
    <property type="term" value="P:cytosolic ribosome assembly"/>
    <property type="evidence" value="ECO:0007669"/>
    <property type="project" value="TreeGrafter"/>
</dbReference>
<dbReference type="SMART" id="SM00838">
    <property type="entry name" value="EFG_C"/>
    <property type="match status" value="1"/>
</dbReference>
<dbReference type="GO" id="GO:0043022">
    <property type="term" value="F:ribosome binding"/>
    <property type="evidence" value="ECO:0007669"/>
    <property type="project" value="TreeGrafter"/>
</dbReference>
<dbReference type="InterPro" id="IPR005225">
    <property type="entry name" value="Small_GTP-bd"/>
</dbReference>
<dbReference type="OMA" id="FARCDIQ"/>
<dbReference type="InterPro" id="IPR000640">
    <property type="entry name" value="EFG_V-like"/>
</dbReference>
<dbReference type="InterPro" id="IPR027417">
    <property type="entry name" value="P-loop_NTPase"/>
</dbReference>
<dbReference type="PROSITE" id="PS51722">
    <property type="entry name" value="G_TR_2"/>
    <property type="match status" value="1"/>
</dbReference>
<evidence type="ECO:0000256" key="6">
    <source>
        <dbReference type="SAM" id="MobiDB-lite"/>
    </source>
</evidence>
<dbReference type="FunFam" id="3.90.1430.10:FF:000002">
    <property type="entry name" value="Elongation factor like GTPase 1"/>
    <property type="match status" value="1"/>
</dbReference>
<dbReference type="InterPro" id="IPR035647">
    <property type="entry name" value="EFG_III/V"/>
</dbReference>
<dbReference type="GO" id="GO:0005829">
    <property type="term" value="C:cytosol"/>
    <property type="evidence" value="ECO:0007669"/>
    <property type="project" value="TreeGrafter"/>
</dbReference>
<proteinExistence type="predicted"/>
<dbReference type="AlphaFoldDB" id="A0A913YWQ4"/>
<dbReference type="InterPro" id="IPR041095">
    <property type="entry name" value="EFG_II"/>
</dbReference>
<evidence type="ECO:0000256" key="3">
    <source>
        <dbReference type="ARBA" id="ARBA00022801"/>
    </source>
</evidence>
<dbReference type="Gene3D" id="3.30.70.870">
    <property type="entry name" value="Elongation Factor G (Translational Gtpase), domain 3"/>
    <property type="match status" value="1"/>
</dbReference>
<dbReference type="InterPro" id="IPR056752">
    <property type="entry name" value="EFL1"/>
</dbReference>
<dbReference type="RefSeq" id="XP_038044224.1">
    <property type="nucleotide sequence ID" value="XM_038188296.1"/>
</dbReference>
<dbReference type="SUPFAM" id="SSF52540">
    <property type="entry name" value="P-loop containing nucleoside triphosphate hydrolases"/>
    <property type="match status" value="1"/>
</dbReference>
<dbReference type="Gene3D" id="3.40.50.300">
    <property type="entry name" value="P-loop containing nucleotide triphosphate hydrolases"/>
    <property type="match status" value="1"/>
</dbReference>
<feature type="region of interest" description="Disordered" evidence="6">
    <location>
        <begin position="967"/>
        <end position="987"/>
    </location>
</feature>
<dbReference type="SUPFAM" id="SSF54211">
    <property type="entry name" value="Ribosomal protein S5 domain 2-like"/>
    <property type="match status" value="1"/>
</dbReference>
<dbReference type="Proteomes" id="UP000887568">
    <property type="component" value="Unplaced"/>
</dbReference>
<dbReference type="NCBIfam" id="TIGR00231">
    <property type="entry name" value="small_GTP"/>
    <property type="match status" value="1"/>
</dbReference>
<dbReference type="RefSeq" id="XP_038044223.1">
    <property type="nucleotide sequence ID" value="XM_038188295.1"/>
</dbReference>
<dbReference type="Gene3D" id="3.90.1430.10">
    <property type="entry name" value="Yeast translation eEF2 (G' domain)"/>
    <property type="match status" value="1"/>
</dbReference>
<keyword evidence="3" id="KW-0378">Hydrolase</keyword>
<feature type="domain" description="Tr-type G" evidence="7">
    <location>
        <begin position="17"/>
        <end position="267"/>
    </location>
</feature>
<dbReference type="OrthoDB" id="364892at2759"/>
<evidence type="ECO:0000313" key="8">
    <source>
        <dbReference type="EnsemblMetazoa" id="XP_038044224.1"/>
    </source>
</evidence>